<evidence type="ECO:0000313" key="6">
    <source>
        <dbReference type="Proteomes" id="UP001055039"/>
    </source>
</evidence>
<dbReference type="InterPro" id="IPR016032">
    <property type="entry name" value="Sig_transdc_resp-reg_C-effctor"/>
</dbReference>
<sequence>MMRNEAFFRKLGLASRAIGSEQFYPRLLELFAEVLKSQSGWVLRYSRYSRPDVLHTASIAQPIIDYYLSKNFWSEADPYYRMWLSNQSTGILTLNNAVRADEYSSNYVTSFQAKAGFADEMAMFFPTIGSSCIALFLERGSERYDLQDEALAKQAYFAFEGLHRAHVARLLGGLGTVSAGEARTSILRDPSIILDRNGRKVCANPGWLSAERNHPELSGALTAASTTSAAEAPIGDAHILRCQALDADFALAPGGRICVLERSLPKALPSMASRQSKEHASACLAQLTPRERDLVRLVMSGKTTGEIAQELEISKGTVKNHTIRMYKKLGLSKMYHVVDLFYPIKEEIAADF</sequence>
<dbReference type="PANTHER" id="PTHR44688">
    <property type="entry name" value="DNA-BINDING TRANSCRIPTIONAL ACTIVATOR DEVR_DOSR"/>
    <property type="match status" value="1"/>
</dbReference>
<gene>
    <name evidence="5" type="ORF">LNAOJCKE_4102</name>
</gene>
<reference evidence="5" key="1">
    <citation type="journal article" date="2021" name="Front. Microbiol.">
        <title>Comprehensive Comparative Genomics and Phenotyping of Methylobacterium Species.</title>
        <authorList>
            <person name="Alessa O."/>
            <person name="Ogura Y."/>
            <person name="Fujitani Y."/>
            <person name="Takami H."/>
            <person name="Hayashi T."/>
            <person name="Sahin N."/>
            <person name="Tani A."/>
        </authorList>
    </citation>
    <scope>NUCLEOTIDE SEQUENCE</scope>
    <source>
        <strain evidence="5">NBRC 15686</strain>
    </source>
</reference>
<evidence type="ECO:0000259" key="4">
    <source>
        <dbReference type="PROSITE" id="PS50043"/>
    </source>
</evidence>
<dbReference type="Gene3D" id="1.10.10.10">
    <property type="entry name" value="Winged helix-like DNA-binding domain superfamily/Winged helix DNA-binding domain"/>
    <property type="match status" value="1"/>
</dbReference>
<dbReference type="InterPro" id="IPR036388">
    <property type="entry name" value="WH-like_DNA-bd_sf"/>
</dbReference>
<organism evidence="5 6">
    <name type="scientific">Methylorubrum aminovorans</name>
    <dbReference type="NCBI Taxonomy" id="269069"/>
    <lineage>
        <taxon>Bacteria</taxon>
        <taxon>Pseudomonadati</taxon>
        <taxon>Pseudomonadota</taxon>
        <taxon>Alphaproteobacteria</taxon>
        <taxon>Hyphomicrobiales</taxon>
        <taxon>Methylobacteriaceae</taxon>
        <taxon>Methylorubrum</taxon>
    </lineage>
</organism>
<name>A0ABQ4UJV4_9HYPH</name>
<dbReference type="RefSeq" id="WP_238226829.1">
    <property type="nucleotide sequence ID" value="NZ_BAAADH010000046.1"/>
</dbReference>
<dbReference type="SMART" id="SM00421">
    <property type="entry name" value="HTH_LUXR"/>
    <property type="match status" value="1"/>
</dbReference>
<feature type="domain" description="HTH luxR-type" evidence="4">
    <location>
        <begin position="280"/>
        <end position="345"/>
    </location>
</feature>
<evidence type="ECO:0000256" key="3">
    <source>
        <dbReference type="ARBA" id="ARBA00023163"/>
    </source>
</evidence>
<dbReference type="PROSITE" id="PS00622">
    <property type="entry name" value="HTH_LUXR_1"/>
    <property type="match status" value="1"/>
</dbReference>
<keyword evidence="6" id="KW-1185">Reference proteome</keyword>
<dbReference type="PRINTS" id="PR00038">
    <property type="entry name" value="HTHLUXR"/>
</dbReference>
<reference evidence="5" key="2">
    <citation type="submission" date="2021-08" db="EMBL/GenBank/DDBJ databases">
        <authorList>
            <person name="Tani A."/>
            <person name="Ola A."/>
            <person name="Ogura Y."/>
            <person name="Katsura K."/>
            <person name="Hayashi T."/>
        </authorList>
    </citation>
    <scope>NUCLEOTIDE SEQUENCE</scope>
    <source>
        <strain evidence="5">NBRC 15686</strain>
    </source>
</reference>
<keyword evidence="3" id="KW-0804">Transcription</keyword>
<dbReference type="CDD" id="cd06170">
    <property type="entry name" value="LuxR_C_like"/>
    <property type="match status" value="1"/>
</dbReference>
<protein>
    <recommendedName>
        <fullName evidence="4">HTH luxR-type domain-containing protein</fullName>
    </recommendedName>
</protein>
<dbReference type="PROSITE" id="PS50043">
    <property type="entry name" value="HTH_LUXR_2"/>
    <property type="match status" value="1"/>
</dbReference>
<keyword evidence="2" id="KW-0238">DNA-binding</keyword>
<dbReference type="Proteomes" id="UP001055039">
    <property type="component" value="Unassembled WGS sequence"/>
</dbReference>
<evidence type="ECO:0000313" key="5">
    <source>
        <dbReference type="EMBL" id="GJE66878.1"/>
    </source>
</evidence>
<dbReference type="PANTHER" id="PTHR44688:SF16">
    <property type="entry name" value="DNA-BINDING TRANSCRIPTIONAL ACTIVATOR DEVR_DOSR"/>
    <property type="match status" value="1"/>
</dbReference>
<dbReference type="InterPro" id="IPR000792">
    <property type="entry name" value="Tscrpt_reg_LuxR_C"/>
</dbReference>
<keyword evidence="1" id="KW-0805">Transcription regulation</keyword>
<evidence type="ECO:0000256" key="1">
    <source>
        <dbReference type="ARBA" id="ARBA00023015"/>
    </source>
</evidence>
<evidence type="ECO:0000256" key="2">
    <source>
        <dbReference type="ARBA" id="ARBA00023125"/>
    </source>
</evidence>
<dbReference type="SUPFAM" id="SSF46894">
    <property type="entry name" value="C-terminal effector domain of the bipartite response regulators"/>
    <property type="match status" value="1"/>
</dbReference>
<dbReference type="EMBL" id="BPRC01000018">
    <property type="protein sequence ID" value="GJE66878.1"/>
    <property type="molecule type" value="Genomic_DNA"/>
</dbReference>
<proteinExistence type="predicted"/>
<comment type="caution">
    <text evidence="5">The sequence shown here is derived from an EMBL/GenBank/DDBJ whole genome shotgun (WGS) entry which is preliminary data.</text>
</comment>
<dbReference type="Pfam" id="PF00196">
    <property type="entry name" value="GerE"/>
    <property type="match status" value="1"/>
</dbReference>
<accession>A0ABQ4UJV4</accession>